<evidence type="ECO:0000313" key="1">
    <source>
        <dbReference type="EMBL" id="QKS70228.1"/>
    </source>
</evidence>
<accession>A0A859FBM8</accession>
<dbReference type="Proteomes" id="UP000318138">
    <property type="component" value="Chromosome"/>
</dbReference>
<proteinExistence type="predicted"/>
<evidence type="ECO:0000313" key="2">
    <source>
        <dbReference type="Proteomes" id="UP000318138"/>
    </source>
</evidence>
<sequence>MITCVYPDGRKLMQIECEIMNDNMMWIEQEIMIEQMYTRAMIKKKAAEALMNVVREIGSMFRETVLSFVNGIKDFFKSLQEANNQDRSFENLQFKRLKTARIPNLIMRDQVLMRKPMFSMPRNRI</sequence>
<dbReference type="EMBL" id="CP041372">
    <property type="protein sequence ID" value="QKS70228.1"/>
    <property type="molecule type" value="Genomic_DNA"/>
</dbReference>
<dbReference type="AlphaFoldDB" id="A0A859FBM8"/>
<dbReference type="KEGG" id="psua:FLK61_26060"/>
<name>A0A859FBM8_9BACI</name>
<organism evidence="1 2">
    <name type="scientific">Paenalkalicoccus suaedae</name>
    <dbReference type="NCBI Taxonomy" id="2592382"/>
    <lineage>
        <taxon>Bacteria</taxon>
        <taxon>Bacillati</taxon>
        <taxon>Bacillota</taxon>
        <taxon>Bacilli</taxon>
        <taxon>Bacillales</taxon>
        <taxon>Bacillaceae</taxon>
        <taxon>Paenalkalicoccus</taxon>
    </lineage>
</organism>
<gene>
    <name evidence="1" type="ORF">FLK61_26060</name>
</gene>
<dbReference type="RefSeq" id="WP_176008268.1">
    <property type="nucleotide sequence ID" value="NZ_CP041372.2"/>
</dbReference>
<protein>
    <submittedName>
        <fullName evidence="1">Uncharacterized protein</fullName>
    </submittedName>
</protein>
<reference evidence="2" key="1">
    <citation type="submission" date="2019-07" db="EMBL/GenBank/DDBJ databases">
        <title>Bacillus alkalisoli sp. nov. isolated from saline soil.</title>
        <authorList>
            <person name="Sun J.-Q."/>
            <person name="Xu L."/>
        </authorList>
    </citation>
    <scope>NUCLEOTIDE SEQUENCE [LARGE SCALE GENOMIC DNA]</scope>
    <source>
        <strain evidence="2">M4U3P1</strain>
    </source>
</reference>
<keyword evidence="2" id="KW-1185">Reference proteome</keyword>